<proteinExistence type="predicted"/>
<sequence>MVNEQAIQKALAEIESSSAPNLTEIAKKYELDRSILSRRAAGKTVSRVEFQSQVH</sequence>
<dbReference type="EMBL" id="KZ613477">
    <property type="protein sequence ID" value="PMD22549.1"/>
    <property type="molecule type" value="Genomic_DNA"/>
</dbReference>
<evidence type="ECO:0000313" key="2">
    <source>
        <dbReference type="Proteomes" id="UP000235672"/>
    </source>
</evidence>
<keyword evidence="2" id="KW-1185">Reference proteome</keyword>
<name>A0A2J6Q8E2_9HELO</name>
<gene>
    <name evidence="1" type="ORF">NA56DRAFT_570038</name>
</gene>
<reference evidence="1 2" key="1">
    <citation type="submission" date="2016-05" db="EMBL/GenBank/DDBJ databases">
        <title>A degradative enzymes factory behind the ericoid mycorrhizal symbiosis.</title>
        <authorList>
            <consortium name="DOE Joint Genome Institute"/>
            <person name="Martino E."/>
            <person name="Morin E."/>
            <person name="Grelet G."/>
            <person name="Kuo A."/>
            <person name="Kohler A."/>
            <person name="Daghino S."/>
            <person name="Barry K."/>
            <person name="Choi C."/>
            <person name="Cichocki N."/>
            <person name="Clum A."/>
            <person name="Copeland A."/>
            <person name="Hainaut M."/>
            <person name="Haridas S."/>
            <person name="Labutti K."/>
            <person name="Lindquist E."/>
            <person name="Lipzen A."/>
            <person name="Khouja H.-R."/>
            <person name="Murat C."/>
            <person name="Ohm R."/>
            <person name="Olson A."/>
            <person name="Spatafora J."/>
            <person name="Veneault-Fourrey C."/>
            <person name="Henrissat B."/>
            <person name="Grigoriev I."/>
            <person name="Martin F."/>
            <person name="Perotto S."/>
        </authorList>
    </citation>
    <scope>NUCLEOTIDE SEQUENCE [LARGE SCALE GENOMIC DNA]</scope>
    <source>
        <strain evidence="1 2">UAMH 7357</strain>
    </source>
</reference>
<dbReference type="Proteomes" id="UP000235672">
    <property type="component" value="Unassembled WGS sequence"/>
</dbReference>
<organism evidence="1 2">
    <name type="scientific">Hyaloscypha hepaticicola</name>
    <dbReference type="NCBI Taxonomy" id="2082293"/>
    <lineage>
        <taxon>Eukaryota</taxon>
        <taxon>Fungi</taxon>
        <taxon>Dikarya</taxon>
        <taxon>Ascomycota</taxon>
        <taxon>Pezizomycotina</taxon>
        <taxon>Leotiomycetes</taxon>
        <taxon>Helotiales</taxon>
        <taxon>Hyaloscyphaceae</taxon>
        <taxon>Hyaloscypha</taxon>
    </lineage>
</organism>
<dbReference type="AlphaFoldDB" id="A0A2J6Q8E2"/>
<protein>
    <recommendedName>
        <fullName evidence="3">HTH psq-type domain-containing protein</fullName>
    </recommendedName>
</protein>
<evidence type="ECO:0008006" key="3">
    <source>
        <dbReference type="Google" id="ProtNLM"/>
    </source>
</evidence>
<accession>A0A2J6Q8E2</accession>
<evidence type="ECO:0000313" key="1">
    <source>
        <dbReference type="EMBL" id="PMD22549.1"/>
    </source>
</evidence>
<dbReference type="OrthoDB" id="3942738at2759"/>